<evidence type="ECO:0000313" key="2">
    <source>
        <dbReference type="Proteomes" id="UP001291309"/>
    </source>
</evidence>
<dbReference type="RefSeq" id="WP_321548326.1">
    <property type="nucleotide sequence ID" value="NZ_JAXIVS010000008.1"/>
</dbReference>
<evidence type="ECO:0008006" key="3">
    <source>
        <dbReference type="Google" id="ProtNLM"/>
    </source>
</evidence>
<accession>A0ABU5H8P1</accession>
<dbReference type="Gene3D" id="3.40.710.10">
    <property type="entry name" value="DD-peptidase/beta-lactamase superfamily"/>
    <property type="match status" value="1"/>
</dbReference>
<comment type="caution">
    <text evidence="1">The sequence shown here is derived from an EMBL/GenBank/DDBJ whole genome shotgun (WGS) entry which is preliminary data.</text>
</comment>
<keyword evidence="2" id="KW-1185">Reference proteome</keyword>
<evidence type="ECO:0000313" key="1">
    <source>
        <dbReference type="EMBL" id="MDY7229606.1"/>
    </source>
</evidence>
<dbReference type="PROSITE" id="PS51257">
    <property type="entry name" value="PROKAR_LIPOPROTEIN"/>
    <property type="match status" value="1"/>
</dbReference>
<name>A0ABU5H8P1_9BACT</name>
<sequence length="350" mass="37582">MKWTGMKRTGQWSLISAAGLLALGFGGCGPSEEGLEPLAAVSPNTSSAALTVYQQAAVDTANTSQHCDTLGNFHWELGDGATVHFSLSRGTGVGAFTEMPLASASKWLYASAYLQSKGYANLTPNEKRRLNFTSGYLEGIDATCGDPGTTVSACYGPSYKNVSYNASQEGKYYYDGGHMQKLAADDIGIRSGTGFASVMDWVNKWLSTSLPESDNAVSVAGGFHGSAAHYRLFLQKLLNNQYAMSSQLVSDAVPAYAGGPGVAFTPWSSSQRAFYGLGHWLEREWLNGAWTLTGHSSPGKFGFYPWVDAGKTQYMILARSRVLLANNEGEKSRLCAHAIRRAYLTGVPEP</sequence>
<dbReference type="InterPro" id="IPR012338">
    <property type="entry name" value="Beta-lactam/transpept-like"/>
</dbReference>
<dbReference type="Proteomes" id="UP001291309">
    <property type="component" value="Unassembled WGS sequence"/>
</dbReference>
<dbReference type="SUPFAM" id="SSF56601">
    <property type="entry name" value="beta-lactamase/transpeptidase-like"/>
    <property type="match status" value="1"/>
</dbReference>
<gene>
    <name evidence="1" type="ORF">SYV04_24650</name>
</gene>
<proteinExistence type="predicted"/>
<protein>
    <recommendedName>
        <fullName evidence="3">Serine hydrolase</fullName>
    </recommendedName>
</protein>
<dbReference type="EMBL" id="JAXIVS010000008">
    <property type="protein sequence ID" value="MDY7229606.1"/>
    <property type="molecule type" value="Genomic_DNA"/>
</dbReference>
<reference evidence="1 2" key="1">
    <citation type="submission" date="2023-12" db="EMBL/GenBank/DDBJ databases">
        <title>the genome sequence of Hyalangium sp. s54d21.</title>
        <authorList>
            <person name="Zhang X."/>
        </authorList>
    </citation>
    <scope>NUCLEOTIDE SEQUENCE [LARGE SCALE GENOMIC DNA]</scope>
    <source>
        <strain evidence="2">s54d21</strain>
    </source>
</reference>
<organism evidence="1 2">
    <name type="scientific">Hyalangium rubrum</name>
    <dbReference type="NCBI Taxonomy" id="3103134"/>
    <lineage>
        <taxon>Bacteria</taxon>
        <taxon>Pseudomonadati</taxon>
        <taxon>Myxococcota</taxon>
        <taxon>Myxococcia</taxon>
        <taxon>Myxococcales</taxon>
        <taxon>Cystobacterineae</taxon>
        <taxon>Archangiaceae</taxon>
        <taxon>Hyalangium</taxon>
    </lineage>
</organism>